<accession>A0A8S1K8I8</accession>
<dbReference type="AlphaFoldDB" id="A0A8S1K8I8"/>
<comment type="caution">
    <text evidence="1">The sequence shown here is derived from an EMBL/GenBank/DDBJ whole genome shotgun (WGS) entry which is preliminary data.</text>
</comment>
<evidence type="ECO:0000313" key="2">
    <source>
        <dbReference type="Proteomes" id="UP000692954"/>
    </source>
</evidence>
<proteinExistence type="predicted"/>
<dbReference type="Proteomes" id="UP000692954">
    <property type="component" value="Unassembled WGS sequence"/>
</dbReference>
<reference evidence="1" key="1">
    <citation type="submission" date="2021-01" db="EMBL/GenBank/DDBJ databases">
        <authorList>
            <consortium name="Genoscope - CEA"/>
            <person name="William W."/>
        </authorList>
    </citation>
    <scope>NUCLEOTIDE SEQUENCE</scope>
</reference>
<keyword evidence="2" id="KW-1185">Reference proteome</keyword>
<dbReference type="OrthoDB" id="308223at2759"/>
<sequence length="556" mass="67337">MKQQFLQIELKDSQQEASQINFQNMVEMLQDPDFKQKFLLCNSEYEMVILFPLVGFGITIVKSKKNYETKIKVTEFSKILKIIDLSVLDIKNVKKKYQQANCILPLLLKVEQNEQLLNCELFKRKISYLVHEKLDCYKEDTYLSLIQASIHHIIKKEGIQSWGKDILELAYQTCQQVFIHTPLFCKSVSMLEFQKSKFQLLNIFCLFQMKQISTEEIFDYYICPKVNKSYDILDEDQLQIFFDKLKFQCLDSIYQNIKLFMKNYLEENNYFIVKLTQKKIVQGMMEYMIPKQFQWQNLQKLEYIQSKQKDINILKYYTISTIYQKLLYNLFEKYNDEKKLKYFESFSHHYQEQDDQFSYQEFLISHHKYSDIFEIYELYRQIQDEFQNDNQRLEENYQVIAIRFILSKISIESIKRENLDSVLDLEGLRGFKTIYDYLEIFQKIFQFDNQKAQKINIQIFEEVKNLTWLNYLSSITNFKENENIKQFLEKFRSHLKIWKSKLEQDVCAANLVDIKRTRLLKQIERFNQQQLQNIMTKDKQKEPYCAKIFEISKTLK</sequence>
<protein>
    <submittedName>
        <fullName evidence="1">Uncharacterized protein</fullName>
    </submittedName>
</protein>
<gene>
    <name evidence="1" type="ORF">PSON_ATCC_30995.1.T0030397</name>
</gene>
<organism evidence="1 2">
    <name type="scientific">Paramecium sonneborni</name>
    <dbReference type="NCBI Taxonomy" id="65129"/>
    <lineage>
        <taxon>Eukaryota</taxon>
        <taxon>Sar</taxon>
        <taxon>Alveolata</taxon>
        <taxon>Ciliophora</taxon>
        <taxon>Intramacronucleata</taxon>
        <taxon>Oligohymenophorea</taxon>
        <taxon>Peniculida</taxon>
        <taxon>Parameciidae</taxon>
        <taxon>Paramecium</taxon>
    </lineage>
</organism>
<name>A0A8S1K8I8_9CILI</name>
<evidence type="ECO:0000313" key="1">
    <source>
        <dbReference type="EMBL" id="CAD8048741.1"/>
    </source>
</evidence>
<dbReference type="EMBL" id="CAJJDN010000003">
    <property type="protein sequence ID" value="CAD8048741.1"/>
    <property type="molecule type" value="Genomic_DNA"/>
</dbReference>